<protein>
    <submittedName>
        <fullName evidence="2">Uncharacterized protein</fullName>
    </submittedName>
</protein>
<evidence type="ECO:0000313" key="2">
    <source>
        <dbReference type="EMBL" id="QCO54453.1"/>
    </source>
</evidence>
<evidence type="ECO:0000313" key="3">
    <source>
        <dbReference type="Proteomes" id="UP000298631"/>
    </source>
</evidence>
<proteinExistence type="predicted"/>
<reference evidence="2 3" key="1">
    <citation type="submission" date="2019-05" db="EMBL/GenBank/DDBJ databases">
        <title>Pseudorhodobacter turbinis sp. nov., isolated from the gut of the Korean turban shell.</title>
        <authorList>
            <person name="Jeong Y.-S."/>
            <person name="Kang W.-R."/>
            <person name="Bae J.-W."/>
        </authorList>
    </citation>
    <scope>NUCLEOTIDE SEQUENCE [LARGE SCALE GENOMIC DNA]</scope>
    <source>
        <strain evidence="2 3">S12M18</strain>
    </source>
</reference>
<sequence>MKKRPTLDDLQRERARFIGPLQPPQPPKMQRRPTESDDIYTETLVTVHFIRTALDAGLPIDPERLPDKIIEIIENNGSGHDRPIVDGRVHYHVVDVIKALDIRNGKIV</sequence>
<accession>A0A4P8ECS8</accession>
<gene>
    <name evidence="2" type="ORF">EOK75_00620</name>
</gene>
<dbReference type="AlphaFoldDB" id="A0A4P8ECS8"/>
<feature type="region of interest" description="Disordered" evidence="1">
    <location>
        <begin position="1"/>
        <end position="37"/>
    </location>
</feature>
<dbReference type="EMBL" id="CP039964">
    <property type="protein sequence ID" value="QCO54453.1"/>
    <property type="molecule type" value="Genomic_DNA"/>
</dbReference>
<organism evidence="2 3">
    <name type="scientific">Pseudorhodobacter turbinis</name>
    <dbReference type="NCBI Taxonomy" id="2500533"/>
    <lineage>
        <taxon>Bacteria</taxon>
        <taxon>Pseudomonadati</taxon>
        <taxon>Pseudomonadota</taxon>
        <taxon>Alphaproteobacteria</taxon>
        <taxon>Rhodobacterales</taxon>
        <taxon>Paracoccaceae</taxon>
        <taxon>Pseudorhodobacter</taxon>
    </lineage>
</organism>
<dbReference type="RefSeq" id="WP_137192137.1">
    <property type="nucleotide sequence ID" value="NZ_CP039964.1"/>
</dbReference>
<dbReference type="KEGG" id="pseb:EOK75_00620"/>
<dbReference type="Proteomes" id="UP000298631">
    <property type="component" value="Chromosome"/>
</dbReference>
<evidence type="ECO:0000256" key="1">
    <source>
        <dbReference type="SAM" id="MobiDB-lite"/>
    </source>
</evidence>
<feature type="compositionally biased region" description="Basic and acidic residues" evidence="1">
    <location>
        <begin position="1"/>
        <end position="16"/>
    </location>
</feature>
<keyword evidence="3" id="KW-1185">Reference proteome</keyword>
<dbReference type="OrthoDB" id="7859283at2"/>
<name>A0A4P8ECS8_9RHOB</name>